<evidence type="ECO:0000259" key="9">
    <source>
        <dbReference type="Pfam" id="PF00483"/>
    </source>
</evidence>
<dbReference type="EMBL" id="CM008968">
    <property type="protein sequence ID" value="PNW80830.1"/>
    <property type="molecule type" value="Genomic_DNA"/>
</dbReference>
<dbReference type="Proteomes" id="UP000006906">
    <property type="component" value="Chromosome 7"/>
</dbReference>
<proteinExistence type="inferred from homology"/>
<dbReference type="GO" id="GO:0010170">
    <property type="term" value="C:glucose-1-phosphate adenylyltransferase complex"/>
    <property type="evidence" value="ECO:0000318"/>
    <property type="project" value="GO_Central"/>
</dbReference>
<feature type="compositionally biased region" description="Gly residues" evidence="8">
    <location>
        <begin position="579"/>
        <end position="599"/>
    </location>
</feature>
<dbReference type="PANTHER" id="PTHR43523:SF12">
    <property type="entry name" value="GLUCOSE-1-PHOSPHATE ADENYLYLTRANSFERASE LARGE SUBUNIT 1, CHLOROPLASTIC-RELATED"/>
    <property type="match status" value="1"/>
</dbReference>
<name>A0A2K3DJX2_CHLRE</name>
<evidence type="ECO:0000256" key="3">
    <source>
        <dbReference type="ARBA" id="ARBA00012460"/>
    </source>
</evidence>
<gene>
    <name evidence="10" type="ORF">CHLRE_07g331300v5</name>
</gene>
<feature type="region of interest" description="Disordered" evidence="8">
    <location>
        <begin position="624"/>
        <end position="652"/>
    </location>
</feature>
<evidence type="ECO:0000256" key="8">
    <source>
        <dbReference type="SAM" id="MobiDB-lite"/>
    </source>
</evidence>
<dbReference type="InterPro" id="IPR011831">
    <property type="entry name" value="ADP-Glc_PPase"/>
</dbReference>
<evidence type="ECO:0000313" key="10">
    <source>
        <dbReference type="EMBL" id="PNW80830.1"/>
    </source>
</evidence>
<keyword evidence="11" id="KW-1185">Reference proteome</keyword>
<feature type="compositionally biased region" description="Basic and acidic residues" evidence="8">
    <location>
        <begin position="51"/>
        <end position="75"/>
    </location>
</feature>
<dbReference type="InterPro" id="IPR011004">
    <property type="entry name" value="Trimer_LpxA-like_sf"/>
</dbReference>
<accession>A0A2K3DJX2</accession>
<dbReference type="SUPFAM" id="SSF53448">
    <property type="entry name" value="Nucleotide-diphospho-sugar transferases"/>
    <property type="match status" value="1"/>
</dbReference>
<dbReference type="RefSeq" id="XP_042922762.1">
    <property type="nucleotide sequence ID" value="XM_043064194.1"/>
</dbReference>
<evidence type="ECO:0000256" key="5">
    <source>
        <dbReference type="ARBA" id="ARBA00022679"/>
    </source>
</evidence>
<evidence type="ECO:0000256" key="7">
    <source>
        <dbReference type="ARBA" id="ARBA00022741"/>
    </source>
</evidence>
<feature type="compositionally biased region" description="Low complexity" evidence="8">
    <location>
        <begin position="28"/>
        <end position="50"/>
    </location>
</feature>
<dbReference type="GO" id="GO:0005978">
    <property type="term" value="P:glycogen biosynthetic process"/>
    <property type="evidence" value="ECO:0007669"/>
    <property type="project" value="InterPro"/>
</dbReference>
<evidence type="ECO:0000256" key="2">
    <source>
        <dbReference type="ARBA" id="ARBA00010443"/>
    </source>
</evidence>
<dbReference type="GeneID" id="66054060"/>
<reference evidence="10 11" key="1">
    <citation type="journal article" date="2007" name="Science">
        <title>The Chlamydomonas genome reveals the evolution of key animal and plant functions.</title>
        <authorList>
            <person name="Merchant S.S."/>
            <person name="Prochnik S.E."/>
            <person name="Vallon O."/>
            <person name="Harris E.H."/>
            <person name="Karpowicz S.J."/>
            <person name="Witman G.B."/>
            <person name="Terry A."/>
            <person name="Salamov A."/>
            <person name="Fritz-Laylin L.K."/>
            <person name="Marechal-Drouard L."/>
            <person name="Marshall W.F."/>
            <person name="Qu L.H."/>
            <person name="Nelson D.R."/>
            <person name="Sanderfoot A.A."/>
            <person name="Spalding M.H."/>
            <person name="Kapitonov V.V."/>
            <person name="Ren Q."/>
            <person name="Ferris P."/>
            <person name="Lindquist E."/>
            <person name="Shapiro H."/>
            <person name="Lucas S.M."/>
            <person name="Grimwood J."/>
            <person name="Schmutz J."/>
            <person name="Cardol P."/>
            <person name="Cerutti H."/>
            <person name="Chanfreau G."/>
            <person name="Chen C.L."/>
            <person name="Cognat V."/>
            <person name="Croft M.T."/>
            <person name="Dent R."/>
            <person name="Dutcher S."/>
            <person name="Fernandez E."/>
            <person name="Fukuzawa H."/>
            <person name="Gonzalez-Ballester D."/>
            <person name="Gonzalez-Halphen D."/>
            <person name="Hallmann A."/>
            <person name="Hanikenne M."/>
            <person name="Hippler M."/>
            <person name="Inwood W."/>
            <person name="Jabbari K."/>
            <person name="Kalanon M."/>
            <person name="Kuras R."/>
            <person name="Lefebvre P.A."/>
            <person name="Lemaire S.D."/>
            <person name="Lobanov A.V."/>
            <person name="Lohr M."/>
            <person name="Manuell A."/>
            <person name="Meier I."/>
            <person name="Mets L."/>
            <person name="Mittag M."/>
            <person name="Mittelmeier T."/>
            <person name="Moroney J.V."/>
            <person name="Moseley J."/>
            <person name="Napoli C."/>
            <person name="Nedelcu A.M."/>
            <person name="Niyogi K."/>
            <person name="Novoselov S.V."/>
            <person name="Paulsen I.T."/>
            <person name="Pazour G."/>
            <person name="Purton S."/>
            <person name="Ral J.P."/>
            <person name="Riano-Pachon D.M."/>
            <person name="Riekhof W."/>
            <person name="Rymarquis L."/>
            <person name="Schroda M."/>
            <person name="Stern D."/>
            <person name="Umen J."/>
            <person name="Willows R."/>
            <person name="Wilson N."/>
            <person name="Zimmer S.L."/>
            <person name="Allmer J."/>
            <person name="Balk J."/>
            <person name="Bisova K."/>
            <person name="Chen C.J."/>
            <person name="Elias M."/>
            <person name="Gendler K."/>
            <person name="Hauser C."/>
            <person name="Lamb M.R."/>
            <person name="Ledford H."/>
            <person name="Long J.C."/>
            <person name="Minagawa J."/>
            <person name="Page M.D."/>
            <person name="Pan J."/>
            <person name="Pootakham W."/>
            <person name="Roje S."/>
            <person name="Rose A."/>
            <person name="Stahlberg E."/>
            <person name="Terauchi A.M."/>
            <person name="Yang P."/>
            <person name="Ball S."/>
            <person name="Bowler C."/>
            <person name="Dieckmann C.L."/>
            <person name="Gladyshev V.N."/>
            <person name="Green P."/>
            <person name="Jorgensen R."/>
            <person name="Mayfield S."/>
            <person name="Mueller-Roeber B."/>
            <person name="Rajamani S."/>
            <person name="Sayre R.T."/>
            <person name="Brokstein P."/>
            <person name="Dubchak I."/>
            <person name="Goodstein D."/>
            <person name="Hornick L."/>
            <person name="Huang Y.W."/>
            <person name="Jhaveri J."/>
            <person name="Luo Y."/>
            <person name="Martinez D."/>
            <person name="Ngau W.C."/>
            <person name="Otillar B."/>
            <person name="Poliakov A."/>
            <person name="Porter A."/>
            <person name="Szajkowski L."/>
            <person name="Werner G."/>
            <person name="Zhou K."/>
            <person name="Grigoriev I.V."/>
            <person name="Rokhsar D.S."/>
            <person name="Grossman A.R."/>
        </authorList>
    </citation>
    <scope>NUCLEOTIDE SEQUENCE [LARGE SCALE GENOMIC DNA]</scope>
    <source>
        <strain evidence="11">CC-503</strain>
    </source>
</reference>
<evidence type="ECO:0000256" key="1">
    <source>
        <dbReference type="ARBA" id="ARBA00000956"/>
    </source>
</evidence>
<keyword evidence="4" id="KW-0021">Allosteric enzyme</keyword>
<protein>
    <recommendedName>
        <fullName evidence="3">glucose-1-phosphate adenylyltransferase</fullName>
        <ecNumber evidence="3">2.7.7.27</ecNumber>
    </recommendedName>
</protein>
<dbReference type="InterPro" id="IPR029044">
    <property type="entry name" value="Nucleotide-diphossugar_trans"/>
</dbReference>
<keyword evidence="7" id="KW-0547">Nucleotide-binding</keyword>
<dbReference type="PANTHER" id="PTHR43523">
    <property type="entry name" value="GLUCOSE-1-PHOSPHATE ADENYLYLTRANSFERASE-RELATED"/>
    <property type="match status" value="1"/>
</dbReference>
<feature type="domain" description="Nucleotidyl transferase" evidence="9">
    <location>
        <begin position="129"/>
        <end position="440"/>
    </location>
</feature>
<dbReference type="AlphaFoldDB" id="A0A2K3DJX2"/>
<dbReference type="Pfam" id="PF25247">
    <property type="entry name" value="LbH_GLGC"/>
    <property type="match status" value="2"/>
</dbReference>
<dbReference type="SUPFAM" id="SSF51161">
    <property type="entry name" value="Trimeric LpxA-like enzymes"/>
    <property type="match status" value="2"/>
</dbReference>
<dbReference type="STRING" id="3055.A0A2K3DJX2"/>
<dbReference type="Pfam" id="PF00483">
    <property type="entry name" value="NTP_transferase"/>
    <property type="match status" value="1"/>
</dbReference>
<evidence type="ECO:0000313" key="11">
    <source>
        <dbReference type="Proteomes" id="UP000006906"/>
    </source>
</evidence>
<dbReference type="KEGG" id="cre:CHLRE_07g331300v5"/>
<keyword evidence="6" id="KW-0548">Nucleotidyltransferase</keyword>
<feature type="region of interest" description="Disordered" evidence="8">
    <location>
        <begin position="1"/>
        <end position="129"/>
    </location>
</feature>
<dbReference type="OrthoDB" id="537217at2759"/>
<dbReference type="GO" id="GO:0000166">
    <property type="term" value="F:nucleotide binding"/>
    <property type="evidence" value="ECO:0007669"/>
    <property type="project" value="UniProtKB-KW"/>
</dbReference>
<dbReference type="InParanoid" id="A0A2K3DJX2"/>
<comment type="similarity">
    <text evidence="2">Belongs to the bacterial/plant glucose-1-phosphate adenylyltransferase family.</text>
</comment>
<evidence type="ECO:0000256" key="6">
    <source>
        <dbReference type="ARBA" id="ARBA00022695"/>
    </source>
</evidence>
<feature type="region of interest" description="Disordered" evidence="8">
    <location>
        <begin position="542"/>
        <end position="607"/>
    </location>
</feature>
<feature type="compositionally biased region" description="Gly residues" evidence="8">
    <location>
        <begin position="544"/>
        <end position="554"/>
    </location>
</feature>
<evidence type="ECO:0000256" key="4">
    <source>
        <dbReference type="ARBA" id="ARBA00022533"/>
    </source>
</evidence>
<keyword evidence="5" id="KW-0808">Transferase</keyword>
<comment type="catalytic activity">
    <reaction evidence="1">
        <text>alpha-D-glucose 1-phosphate + ATP + H(+) = ADP-alpha-D-glucose + diphosphate</text>
        <dbReference type="Rhea" id="RHEA:12120"/>
        <dbReference type="ChEBI" id="CHEBI:15378"/>
        <dbReference type="ChEBI" id="CHEBI:30616"/>
        <dbReference type="ChEBI" id="CHEBI:33019"/>
        <dbReference type="ChEBI" id="CHEBI:57498"/>
        <dbReference type="ChEBI" id="CHEBI:58601"/>
        <dbReference type="EC" id="2.7.7.27"/>
    </reaction>
</comment>
<dbReference type="Gramene" id="PNW80830">
    <property type="protein sequence ID" value="PNW80830"/>
    <property type="gene ID" value="CHLRE_07g331300v5"/>
</dbReference>
<dbReference type="EC" id="2.7.7.27" evidence="3"/>
<dbReference type="Gene3D" id="3.90.550.10">
    <property type="entry name" value="Spore Coat Polysaccharide Biosynthesis Protein SpsA, Chain A"/>
    <property type="match status" value="1"/>
</dbReference>
<dbReference type="InterPro" id="IPR005835">
    <property type="entry name" value="NTP_transferase_dom"/>
</dbReference>
<dbReference type="Gene3D" id="2.160.10.10">
    <property type="entry name" value="Hexapeptide repeat proteins"/>
    <property type="match status" value="2"/>
</dbReference>
<sequence>MLLRHSAPGRGNAADRHRCTRLPTPPHAGTVAAGTGASAARRSRGALRVLAFREQETRQQDKNDDQSKTHVKEKAGSAAAAAAAAAGRRPQTRSHFPPVGRGGWEAADVSGRREDEGHGPPRISSSTLAVILGGGESDRRLFPLTEKRALPAVPVGGRYRLIDVPISNCLHACINKMFVLTQYNSQSLNKYINRAYGNREGVPNGGDGFVEVLATTQYPAGARWSEGNADAVRMMAWLLDQPRLRRIEDVLILPADQLYHTDLEALMEWHRGNEACLTVVAHGVEGGDTEHVGLLKVRPSTRELLDYVEKPRTAREREPFRVPAEHVGKLTNGRPFLASCGIYVFDKHALLDVLSAHPRAHDFGRGVIPHAFDMAARSLKRRHQQARQRQERQERAAAAGVQLRPGYEYVHPYKVLTWTMAGRYWADVGNSIRTYKEATQHVLLGRGPGDAETPFDTAYHHELIITGSALLPPAQLSPGCRLVRSALSPGCRVGPGAVVENSVLGPRAVVGAGAVVRNSVVMGADYYDEDLRKGALRRRYGSGAAAGAGTGGTGSSHDSMEGPSLPPAPTPTPTTTTSSGGGGGSSSSSSGGGSSGGGSSSSAHGRGSAGAVLLTAAQRAAGVYSMDPAEMERRGGGGGGGGGSETETDDPSVPPLGIGAGAVVEGALVDKNARIGTGCVVANRAGVWEAMDRVGVGLCVREGVPIVTKSAVLYEGTEI</sequence>
<feature type="compositionally biased region" description="Basic and acidic residues" evidence="8">
    <location>
        <begin position="110"/>
        <end position="119"/>
    </location>
</feature>
<dbReference type="GO" id="GO:0008878">
    <property type="term" value="F:glucose-1-phosphate adenylyltransferase activity"/>
    <property type="evidence" value="ECO:0000318"/>
    <property type="project" value="GO_Central"/>
</dbReference>
<organism evidence="10 11">
    <name type="scientific">Chlamydomonas reinhardtii</name>
    <name type="common">Chlamydomonas smithii</name>
    <dbReference type="NCBI Taxonomy" id="3055"/>
    <lineage>
        <taxon>Eukaryota</taxon>
        <taxon>Viridiplantae</taxon>
        <taxon>Chlorophyta</taxon>
        <taxon>core chlorophytes</taxon>
        <taxon>Chlorophyceae</taxon>
        <taxon>CS clade</taxon>
        <taxon>Chlamydomonadales</taxon>
        <taxon>Chlamydomonadaceae</taxon>
        <taxon>Chlamydomonas</taxon>
    </lineage>
</organism>
<dbReference type="GO" id="GO:0019252">
    <property type="term" value="P:starch biosynthetic process"/>
    <property type="evidence" value="ECO:0000318"/>
    <property type="project" value="GO_Central"/>
</dbReference>